<keyword evidence="5 12" id="KW-0999">Mitochondrion inner membrane</keyword>
<dbReference type="PROSITE" id="PS01329">
    <property type="entry name" value="COX6A"/>
    <property type="match status" value="1"/>
</dbReference>
<evidence type="ECO:0000256" key="7">
    <source>
        <dbReference type="ARBA" id="ARBA00022989"/>
    </source>
</evidence>
<keyword evidence="9 12" id="KW-0496">Mitochondrion</keyword>
<dbReference type="Gene3D" id="4.10.95.10">
    <property type="entry name" value="Cytochrome c oxidase, subunit VIa"/>
    <property type="match status" value="1"/>
</dbReference>
<keyword evidence="7 13" id="KW-1133">Transmembrane helix</keyword>
<accession>G8JVB3</accession>
<dbReference type="PIRSF" id="PIRSF000277">
    <property type="entry name" value="COX6A1"/>
    <property type="match status" value="1"/>
</dbReference>
<dbReference type="PANTHER" id="PTHR11504:SF0">
    <property type="entry name" value="CYTOCHROME C OXIDASE SUBUNIT"/>
    <property type="match status" value="1"/>
</dbReference>
<dbReference type="GO" id="GO:0005743">
    <property type="term" value="C:mitochondrial inner membrane"/>
    <property type="evidence" value="ECO:0007669"/>
    <property type="project" value="UniProtKB-SubCell"/>
</dbReference>
<evidence type="ECO:0000256" key="10">
    <source>
        <dbReference type="ARBA" id="ARBA00023136"/>
    </source>
</evidence>
<dbReference type="GO" id="GO:0004129">
    <property type="term" value="F:cytochrome-c oxidase activity"/>
    <property type="evidence" value="ECO:0007669"/>
    <property type="project" value="EnsemblFungi"/>
</dbReference>
<name>G8JVB3_ERECY</name>
<evidence type="ECO:0000256" key="12">
    <source>
        <dbReference type="RuleBase" id="RU004397"/>
    </source>
</evidence>
<evidence type="ECO:0000256" key="9">
    <source>
        <dbReference type="ARBA" id="ARBA00023128"/>
    </source>
</evidence>
<evidence type="ECO:0000256" key="8">
    <source>
        <dbReference type="ARBA" id="ARBA00023002"/>
    </source>
</evidence>
<dbReference type="OMA" id="KLPWMVD"/>
<dbReference type="InterPro" id="IPR001349">
    <property type="entry name" value="Cyt_c_oxidase_su6a"/>
</dbReference>
<evidence type="ECO:0000256" key="4">
    <source>
        <dbReference type="ARBA" id="ARBA00022692"/>
    </source>
</evidence>
<protein>
    <recommendedName>
        <fullName evidence="12">Cytochrome c oxidase subunit</fullName>
    </recommendedName>
    <alternativeName>
        <fullName evidence="12">Cytochrome c oxidase polypeptide VIa</fullName>
    </alternativeName>
</protein>
<dbReference type="SUPFAM" id="SSF81411">
    <property type="entry name" value="Mitochondrial cytochrome c oxidase subunit VIa"/>
    <property type="match status" value="1"/>
</dbReference>
<evidence type="ECO:0000256" key="6">
    <source>
        <dbReference type="ARBA" id="ARBA00022946"/>
    </source>
</evidence>
<dbReference type="EMBL" id="CP002502">
    <property type="protein sequence ID" value="AET40592.1"/>
    <property type="molecule type" value="Genomic_DNA"/>
</dbReference>
<sequence>MFRQAIRRASTLPPYALKPAYPHPNKEAAKAFKESLVATEKHGSHTSKLWMKISMFIAAPAILLTGINTYFVEAKHARHREHLKHVPDEEWPRDYEYQNLRHKPFFWGDGDKTLFWNPVVNRHIERE</sequence>
<evidence type="ECO:0000256" key="1">
    <source>
        <dbReference type="ARBA" id="ARBA00004434"/>
    </source>
</evidence>
<gene>
    <name evidence="14" type="ordered locus">Ecym_6210</name>
</gene>
<dbReference type="AlphaFoldDB" id="G8JVB3"/>
<dbReference type="GO" id="GO:0045277">
    <property type="term" value="C:respiratory chain complex IV"/>
    <property type="evidence" value="ECO:0007669"/>
    <property type="project" value="EnsemblFungi"/>
</dbReference>
<evidence type="ECO:0000256" key="2">
    <source>
        <dbReference type="ARBA" id="ARBA00004673"/>
    </source>
</evidence>
<dbReference type="GO" id="GO:0030234">
    <property type="term" value="F:enzyme regulator activity"/>
    <property type="evidence" value="ECO:0007669"/>
    <property type="project" value="EnsemblFungi"/>
</dbReference>
<dbReference type="FunCoup" id="G8JVB3">
    <property type="interactions" value="276"/>
</dbReference>
<reference evidence="15" key="1">
    <citation type="journal article" date="2012" name="G3 (Bethesda)">
        <title>Pichia sorbitophila, an interspecies yeast hybrid reveals early steps of genome resolution following polyploidization.</title>
        <authorList>
            <person name="Leh Louis V."/>
            <person name="Despons L."/>
            <person name="Friedrich A."/>
            <person name="Martin T."/>
            <person name="Durrens P."/>
            <person name="Casaregola S."/>
            <person name="Neuveglise C."/>
            <person name="Fairhead C."/>
            <person name="Marck C."/>
            <person name="Cruz J.A."/>
            <person name="Straub M.L."/>
            <person name="Kugler V."/>
            <person name="Sacerdot C."/>
            <person name="Uzunov Z."/>
            <person name="Thierry A."/>
            <person name="Weiss S."/>
            <person name="Bleykasten C."/>
            <person name="De Montigny J."/>
            <person name="Jacques N."/>
            <person name="Jung P."/>
            <person name="Lemaire M."/>
            <person name="Mallet S."/>
            <person name="Morel G."/>
            <person name="Richard G.F."/>
            <person name="Sarkar A."/>
            <person name="Savel G."/>
            <person name="Schacherer J."/>
            <person name="Seret M.L."/>
            <person name="Talla E."/>
            <person name="Samson G."/>
            <person name="Jubin C."/>
            <person name="Poulain J."/>
            <person name="Vacherie B."/>
            <person name="Barbe V."/>
            <person name="Pelletier E."/>
            <person name="Sherman D.J."/>
            <person name="Westhof E."/>
            <person name="Weissenbach J."/>
            <person name="Baret P.V."/>
            <person name="Wincker P."/>
            <person name="Gaillardin C."/>
            <person name="Dujon B."/>
            <person name="Souciet J.L."/>
        </authorList>
    </citation>
    <scope>NUCLEOTIDE SEQUENCE [LARGE SCALE GENOMIC DNA]</scope>
    <source>
        <strain evidence="15">CBS 270.75 / DBVPG 7215 / KCTC 17166 / NRRL Y-17582</strain>
    </source>
</reference>
<dbReference type="GO" id="GO:0006123">
    <property type="term" value="P:mitochondrial electron transport, cytochrome c to oxygen"/>
    <property type="evidence" value="ECO:0007669"/>
    <property type="project" value="TreeGrafter"/>
</dbReference>
<dbReference type="FunFam" id="4.10.95.10:FF:000001">
    <property type="entry name" value="Cytochrome c oxidase subunit 6A, mitochondrial"/>
    <property type="match status" value="1"/>
</dbReference>
<evidence type="ECO:0000256" key="5">
    <source>
        <dbReference type="ARBA" id="ARBA00022792"/>
    </source>
</evidence>
<comment type="subcellular location">
    <subcellularLocation>
        <location evidence="1">Mitochondrion inner membrane</location>
        <topology evidence="1">Single-pass membrane protein</topology>
    </subcellularLocation>
</comment>
<dbReference type="GO" id="GO:0097250">
    <property type="term" value="P:mitochondrial respirasome assembly"/>
    <property type="evidence" value="ECO:0007669"/>
    <property type="project" value="EnsemblFungi"/>
</dbReference>
<dbReference type="GeneID" id="11468974"/>
<proteinExistence type="inferred from homology"/>
<evidence type="ECO:0000256" key="3">
    <source>
        <dbReference type="ARBA" id="ARBA00005553"/>
    </source>
</evidence>
<comment type="similarity">
    <text evidence="3 11">Belongs to the cytochrome c oxidase subunit 6A family.</text>
</comment>
<dbReference type="InterPro" id="IPR018507">
    <property type="entry name" value="Cyt_c_oxidase_su6a_CS"/>
</dbReference>
<keyword evidence="10 12" id="KW-0472">Membrane</keyword>
<dbReference type="OrthoDB" id="5947505at2759"/>
<dbReference type="KEGG" id="erc:Ecym_6210"/>
<dbReference type="GO" id="GO:0016491">
    <property type="term" value="F:oxidoreductase activity"/>
    <property type="evidence" value="ECO:0007669"/>
    <property type="project" value="UniProtKB-KW"/>
</dbReference>
<feature type="transmembrane region" description="Helical" evidence="13">
    <location>
        <begin position="49"/>
        <end position="72"/>
    </location>
</feature>
<evidence type="ECO:0000256" key="13">
    <source>
        <dbReference type="SAM" id="Phobius"/>
    </source>
</evidence>
<dbReference type="PANTHER" id="PTHR11504">
    <property type="entry name" value="CYTOCHROME C OXIDASE POLYPEPTIDE VIA"/>
    <property type="match status" value="1"/>
</dbReference>
<evidence type="ECO:0000313" key="14">
    <source>
        <dbReference type="EMBL" id="AET40592.1"/>
    </source>
</evidence>
<organism evidence="14 15">
    <name type="scientific">Eremothecium cymbalariae (strain CBS 270.75 / DBVPG 7215 / KCTC 17166 / NRRL Y-17582)</name>
    <name type="common">Yeast</name>
    <dbReference type="NCBI Taxonomy" id="931890"/>
    <lineage>
        <taxon>Eukaryota</taxon>
        <taxon>Fungi</taxon>
        <taxon>Dikarya</taxon>
        <taxon>Ascomycota</taxon>
        <taxon>Saccharomycotina</taxon>
        <taxon>Saccharomycetes</taxon>
        <taxon>Saccharomycetales</taxon>
        <taxon>Saccharomycetaceae</taxon>
        <taxon>Eremothecium</taxon>
    </lineage>
</organism>
<keyword evidence="8" id="KW-0560">Oxidoreductase</keyword>
<comment type="pathway">
    <text evidence="2">Energy metabolism; oxidative phosphorylation.</text>
</comment>
<dbReference type="Pfam" id="PF02046">
    <property type="entry name" value="COX6A"/>
    <property type="match status" value="1"/>
</dbReference>
<dbReference type="HOGENOM" id="CLU_122515_0_1_1"/>
<dbReference type="UniPathway" id="UPA00705"/>
<keyword evidence="15" id="KW-1185">Reference proteome</keyword>
<dbReference type="STRING" id="931890.G8JVB3"/>
<evidence type="ECO:0000256" key="11">
    <source>
        <dbReference type="RuleBase" id="RU004396"/>
    </source>
</evidence>
<dbReference type="Proteomes" id="UP000006790">
    <property type="component" value="Chromosome 6"/>
</dbReference>
<keyword evidence="6" id="KW-0809">Transit peptide</keyword>
<dbReference type="eggNOG" id="KOG3469">
    <property type="taxonomic scope" value="Eukaryota"/>
</dbReference>
<keyword evidence="4 13" id="KW-0812">Transmembrane</keyword>
<dbReference type="InterPro" id="IPR036418">
    <property type="entry name" value="Cyt_c_oxidase_su6a_sf"/>
</dbReference>
<evidence type="ECO:0000313" key="15">
    <source>
        <dbReference type="Proteomes" id="UP000006790"/>
    </source>
</evidence>
<dbReference type="RefSeq" id="XP_003647409.1">
    <property type="nucleotide sequence ID" value="XM_003647361.1"/>
</dbReference>
<dbReference type="InParanoid" id="G8JVB3"/>